<dbReference type="InterPro" id="IPR029063">
    <property type="entry name" value="SAM-dependent_MTases_sf"/>
</dbReference>
<dbReference type="OrthoDB" id="273258at2759"/>
<evidence type="ECO:0000313" key="1">
    <source>
        <dbReference type="EMBL" id="EPY20707.1"/>
    </source>
</evidence>
<dbReference type="Gene3D" id="3.40.50.150">
    <property type="entry name" value="Vaccinia Virus protein VP39"/>
    <property type="match status" value="1"/>
</dbReference>
<dbReference type="EMBL" id="ATMH01008871">
    <property type="protein sequence ID" value="EPY20707.1"/>
    <property type="molecule type" value="Genomic_DNA"/>
</dbReference>
<accession>S9TQT3</accession>
<keyword evidence="2" id="KW-1185">Reference proteome</keyword>
<comment type="caution">
    <text evidence="1">The sequence shown here is derived from an EMBL/GenBank/DDBJ whole genome shotgun (WGS) entry which is preliminary data.</text>
</comment>
<evidence type="ECO:0000313" key="2">
    <source>
        <dbReference type="Proteomes" id="UP000015354"/>
    </source>
</evidence>
<proteinExistence type="predicted"/>
<protein>
    <submittedName>
        <fullName evidence="1">Uncharacterized protein</fullName>
    </submittedName>
</protein>
<dbReference type="SUPFAM" id="SSF53335">
    <property type="entry name" value="S-adenosyl-L-methionine-dependent methyltransferases"/>
    <property type="match status" value="1"/>
</dbReference>
<dbReference type="AlphaFoldDB" id="S9TQT3"/>
<organism evidence="1 2">
    <name type="scientific">Strigomonas culicis</name>
    <dbReference type="NCBI Taxonomy" id="28005"/>
    <lineage>
        <taxon>Eukaryota</taxon>
        <taxon>Discoba</taxon>
        <taxon>Euglenozoa</taxon>
        <taxon>Kinetoplastea</taxon>
        <taxon>Metakinetoplastina</taxon>
        <taxon>Trypanosomatida</taxon>
        <taxon>Trypanosomatidae</taxon>
        <taxon>Strigomonadinae</taxon>
        <taxon>Strigomonas</taxon>
    </lineage>
</organism>
<sequence length="429" mass="46047">MRGCRLLRSPPTARAATLLSPYGAALHGYHRGPQAAFAEPMDVWLTVLSQAVPFYKDVLILCPSHYSPRQVQRLWRRARQHLPEAHVASVPPPRATAASVAAAAATAAPATPTAGALLPHSAAEAPDGLALRPPATANPFQRFPAHTFDVLVFAANAFSEPHMGGGARAPFYISEAHRVLRPHGVLAVTGSTVPAHCLHVAAPRYADHQFVQQYLRALQQDRLEVLQRLGAALDDAAAAEGKQAPDRSADVARLRGLAAELTAAVSREESIASGHADLYFPFRGVQRRWLTSEFELTAAQLAEALRGMPLYQQHRHALAAAHELLHRRGGRDAAAAAGPPSDFVELPLPGGGAAGAEALPVLGVRREVTPVDPLELLHDALRELLQLGISADDRVRVQVQDFVLTCSNRSMNTGGDAQDLYRLSGRRRA</sequence>
<dbReference type="Proteomes" id="UP000015354">
    <property type="component" value="Unassembled WGS sequence"/>
</dbReference>
<gene>
    <name evidence="1" type="ORF">STCU_08871</name>
</gene>
<name>S9TQT3_9TRYP</name>
<reference evidence="1 2" key="1">
    <citation type="journal article" date="2013" name="PLoS ONE">
        <title>Predicting the Proteins of Angomonas deanei, Strigomonas culicis and Their Respective Endosymbionts Reveals New Aspects of the Trypanosomatidae Family.</title>
        <authorList>
            <person name="Motta M.C."/>
            <person name="Martins A.C."/>
            <person name="de Souza S.S."/>
            <person name="Catta-Preta C.M."/>
            <person name="Silva R."/>
            <person name="Klein C.C."/>
            <person name="de Almeida L.G."/>
            <person name="de Lima Cunha O."/>
            <person name="Ciapina L.P."/>
            <person name="Brocchi M."/>
            <person name="Colabardini A.C."/>
            <person name="de Araujo Lima B."/>
            <person name="Machado C.R."/>
            <person name="de Almeida Soares C.M."/>
            <person name="Probst C.M."/>
            <person name="de Menezes C.B."/>
            <person name="Thompson C.E."/>
            <person name="Bartholomeu D.C."/>
            <person name="Gradia D.F."/>
            <person name="Pavoni D.P."/>
            <person name="Grisard E.C."/>
            <person name="Fantinatti-Garboggini F."/>
            <person name="Marchini F.K."/>
            <person name="Rodrigues-Luiz G.F."/>
            <person name="Wagner G."/>
            <person name="Goldman G.H."/>
            <person name="Fietto J.L."/>
            <person name="Elias M.C."/>
            <person name="Goldman M.H."/>
            <person name="Sagot M.F."/>
            <person name="Pereira M."/>
            <person name="Stoco P.H."/>
            <person name="de Mendonca-Neto R.P."/>
            <person name="Teixeira S.M."/>
            <person name="Maciel T.E."/>
            <person name="de Oliveira Mendes T.A."/>
            <person name="Urmenyi T.P."/>
            <person name="de Souza W."/>
            <person name="Schenkman S."/>
            <person name="de Vasconcelos A.T."/>
        </authorList>
    </citation>
    <scope>NUCLEOTIDE SEQUENCE [LARGE SCALE GENOMIC DNA]</scope>
</reference>